<evidence type="ECO:0000313" key="2">
    <source>
        <dbReference type="EMBL" id="KAF4648424.1"/>
    </source>
</evidence>
<dbReference type="AlphaFoldDB" id="A0A7J6KNB1"/>
<dbReference type="OrthoDB" id="4018688at2759"/>
<name>A0A7J6KNB1_PERCH</name>
<organism evidence="2 3">
    <name type="scientific">Perkinsus chesapeaki</name>
    <name type="common">Clam parasite</name>
    <name type="synonym">Perkinsus andrewsi</name>
    <dbReference type="NCBI Taxonomy" id="330153"/>
    <lineage>
        <taxon>Eukaryota</taxon>
        <taxon>Sar</taxon>
        <taxon>Alveolata</taxon>
        <taxon>Perkinsozoa</taxon>
        <taxon>Perkinsea</taxon>
        <taxon>Perkinsida</taxon>
        <taxon>Perkinsidae</taxon>
        <taxon>Perkinsus</taxon>
    </lineage>
</organism>
<feature type="compositionally biased region" description="Basic residues" evidence="1">
    <location>
        <begin position="132"/>
        <end position="141"/>
    </location>
</feature>
<evidence type="ECO:0000313" key="3">
    <source>
        <dbReference type="Proteomes" id="UP000591131"/>
    </source>
</evidence>
<feature type="region of interest" description="Disordered" evidence="1">
    <location>
        <begin position="83"/>
        <end position="216"/>
    </location>
</feature>
<reference evidence="2 3" key="1">
    <citation type="submission" date="2020-04" db="EMBL/GenBank/DDBJ databases">
        <title>Perkinsus chesapeaki whole genome sequence.</title>
        <authorList>
            <person name="Bogema D.R."/>
        </authorList>
    </citation>
    <scope>NUCLEOTIDE SEQUENCE [LARGE SCALE GENOMIC DNA]</scope>
    <source>
        <strain evidence="2">ATCC PRA-425</strain>
    </source>
</reference>
<gene>
    <name evidence="2" type="ORF">FOL47_003225</name>
</gene>
<proteinExistence type="predicted"/>
<comment type="caution">
    <text evidence="2">The sequence shown here is derived from an EMBL/GenBank/DDBJ whole genome shotgun (WGS) entry which is preliminary data.</text>
</comment>
<feature type="compositionally biased region" description="Polar residues" evidence="1">
    <location>
        <begin position="152"/>
        <end position="166"/>
    </location>
</feature>
<keyword evidence="3" id="KW-1185">Reference proteome</keyword>
<protein>
    <submittedName>
        <fullName evidence="2">Uncharacterized protein</fullName>
    </submittedName>
</protein>
<evidence type="ECO:0000256" key="1">
    <source>
        <dbReference type="SAM" id="MobiDB-lite"/>
    </source>
</evidence>
<dbReference type="Proteomes" id="UP000591131">
    <property type="component" value="Unassembled WGS sequence"/>
</dbReference>
<sequence>MASYGSQPYSMSTYAPQQQQADVGQLMSDMTELFPKLTPEYQSQAREAHQHVLQLQRQGMTNEAISLLEHMRNQMRQMVETGLTPGRVPAVPESPIPSSEEGGGEERMDDSPAPAAVASRTSVGADPSPVHQPRRSARSRRTNLPDGAVHPSASTAYQQAGQSQPELSLDNGPFGTPPLGGAQPDFAAGGPTVPATAPSLQRDPKDADVPIDVVGE</sequence>
<feature type="compositionally biased region" description="Low complexity" evidence="1">
    <location>
        <begin position="187"/>
        <end position="198"/>
    </location>
</feature>
<dbReference type="EMBL" id="JAAPAO010001995">
    <property type="protein sequence ID" value="KAF4648424.1"/>
    <property type="molecule type" value="Genomic_DNA"/>
</dbReference>
<accession>A0A7J6KNB1</accession>